<dbReference type="GO" id="GO:0008768">
    <property type="term" value="F:UDP-sugar diphosphatase activity"/>
    <property type="evidence" value="ECO:0007669"/>
    <property type="project" value="TreeGrafter"/>
</dbReference>
<dbReference type="AlphaFoldDB" id="A0A1H2RFM0"/>
<accession>A0A1H2RFM0</accession>
<dbReference type="Gene3D" id="3.60.21.10">
    <property type="match status" value="1"/>
</dbReference>
<protein>
    <submittedName>
        <fullName evidence="5">5'-nucleotidase</fullName>
    </submittedName>
</protein>
<organism evidence="5 6">
    <name type="scientific">Pseudomonas kuykendallii</name>
    <dbReference type="NCBI Taxonomy" id="1007099"/>
    <lineage>
        <taxon>Bacteria</taxon>
        <taxon>Pseudomonadati</taxon>
        <taxon>Pseudomonadota</taxon>
        <taxon>Gammaproteobacteria</taxon>
        <taxon>Pseudomonadales</taxon>
        <taxon>Pseudomonadaceae</taxon>
        <taxon>Pseudomonas</taxon>
    </lineage>
</organism>
<dbReference type="SUPFAM" id="SSF55816">
    <property type="entry name" value="5'-nucleotidase (syn. UDP-sugar hydrolase), C-terminal domain"/>
    <property type="match status" value="1"/>
</dbReference>
<dbReference type="EMBL" id="FNNU01000001">
    <property type="protein sequence ID" value="SDW17459.1"/>
    <property type="molecule type" value="Genomic_DNA"/>
</dbReference>
<dbReference type="OrthoDB" id="9803927at2"/>
<feature type="domain" description="Calcineurin-like phosphoesterase" evidence="3">
    <location>
        <begin position="33"/>
        <end position="286"/>
    </location>
</feature>
<name>A0A1H2RFM0_9PSED</name>
<feature type="signal peptide" evidence="2">
    <location>
        <begin position="1"/>
        <end position="28"/>
    </location>
</feature>
<dbReference type="SUPFAM" id="SSF56300">
    <property type="entry name" value="Metallo-dependent phosphatases"/>
    <property type="match status" value="1"/>
</dbReference>
<dbReference type="Proteomes" id="UP000243778">
    <property type="component" value="Unassembled WGS sequence"/>
</dbReference>
<dbReference type="PANTHER" id="PTHR11575">
    <property type="entry name" value="5'-NUCLEOTIDASE-RELATED"/>
    <property type="match status" value="1"/>
</dbReference>
<evidence type="ECO:0000259" key="4">
    <source>
        <dbReference type="Pfam" id="PF02872"/>
    </source>
</evidence>
<proteinExistence type="inferred from homology"/>
<gene>
    <name evidence="5" type="ORF">SAMN05216287_0318</name>
</gene>
<dbReference type="GO" id="GO:0030288">
    <property type="term" value="C:outer membrane-bounded periplasmic space"/>
    <property type="evidence" value="ECO:0007669"/>
    <property type="project" value="TreeGrafter"/>
</dbReference>
<comment type="similarity">
    <text evidence="2">Belongs to the 5'-nucleotidase family.</text>
</comment>
<evidence type="ECO:0000313" key="6">
    <source>
        <dbReference type="Proteomes" id="UP000243778"/>
    </source>
</evidence>
<keyword evidence="2" id="KW-0378">Hydrolase</keyword>
<feature type="chain" id="PRO_5017100619" evidence="2">
    <location>
        <begin position="29"/>
        <end position="571"/>
    </location>
</feature>
<keyword evidence="1 2" id="KW-0732">Signal</keyword>
<dbReference type="PANTHER" id="PTHR11575:SF24">
    <property type="entry name" value="5'-NUCLEOTIDASE"/>
    <property type="match status" value="1"/>
</dbReference>
<evidence type="ECO:0000259" key="3">
    <source>
        <dbReference type="Pfam" id="PF00149"/>
    </source>
</evidence>
<dbReference type="GO" id="GO:0009166">
    <property type="term" value="P:nucleotide catabolic process"/>
    <property type="evidence" value="ECO:0007669"/>
    <property type="project" value="InterPro"/>
</dbReference>
<dbReference type="InterPro" id="IPR036907">
    <property type="entry name" value="5'-Nucleotdase_C_sf"/>
</dbReference>
<dbReference type="STRING" id="1007099.SAMN05216287_0318"/>
<evidence type="ECO:0000313" key="5">
    <source>
        <dbReference type="EMBL" id="SDW17459.1"/>
    </source>
</evidence>
<sequence>MSHASTAIRPLSLLLAALLLAGCEKATAPVEVNVAAINDFHGNLLSNPFSYQDAAAEGGVVKLKAGGIGALSGLVAQLRQQDPELLLIGAGDMIGGSPPISSMWADEPTLDALDLIGLKFTAVGNHELDQGKTELLRQIAGGCESTRPDKACQFDKAYKGTSFPYISANLMDRQTGKPVFQAYRIEQAHGAKIAFVGATLKDVSAYVSAKSMDGLYTVDEADAINALLPELKEQKVDAIVVVIHQGGETPERFDQPDCKQLGGDVVDVVKRLDPLIKVVVSAHTHQGYLCRVGDKLVTQGASFGRLMTHLTLTIDTRKHQLLDVKAENLVVDPQRYSATPEIAALQREVETRSQAQLGQPLARLGARQVQRETNDAGESAMGDLIADAQLAATRALGAQVALMNLGGMRTDLVLEEGQDKVNYGQVASVQPFNNTLNIITLTGAQLRELLEQQWQSGSMGFYPLQPSASLSYRWDAARPKGQHVIADSLTIDGQPVQPDQQYRITVNSFLADGGDNFTVLKTGQRLDTGLNDLEALIVYLQGRDQAGQPAGLVEAGQRIQRVGESLAGSDR</sequence>
<evidence type="ECO:0000256" key="1">
    <source>
        <dbReference type="ARBA" id="ARBA00022729"/>
    </source>
</evidence>
<dbReference type="GO" id="GO:0000166">
    <property type="term" value="F:nucleotide binding"/>
    <property type="evidence" value="ECO:0007669"/>
    <property type="project" value="UniProtKB-KW"/>
</dbReference>
<dbReference type="GO" id="GO:0008253">
    <property type="term" value="F:5'-nucleotidase activity"/>
    <property type="evidence" value="ECO:0007669"/>
    <property type="project" value="TreeGrafter"/>
</dbReference>
<dbReference type="InterPro" id="IPR008334">
    <property type="entry name" value="5'-Nucleotdase_C"/>
</dbReference>
<dbReference type="Pfam" id="PF00149">
    <property type="entry name" value="Metallophos"/>
    <property type="match status" value="1"/>
</dbReference>
<dbReference type="PRINTS" id="PR01607">
    <property type="entry name" value="APYRASEFAMLY"/>
</dbReference>
<keyword evidence="2" id="KW-0547">Nucleotide-binding</keyword>
<evidence type="ECO:0000256" key="2">
    <source>
        <dbReference type="RuleBase" id="RU362119"/>
    </source>
</evidence>
<dbReference type="InterPro" id="IPR006179">
    <property type="entry name" value="5_nucleotidase/apyrase"/>
</dbReference>
<keyword evidence="6" id="KW-1185">Reference proteome</keyword>
<dbReference type="Pfam" id="PF02872">
    <property type="entry name" value="5_nucleotid_C"/>
    <property type="match status" value="1"/>
</dbReference>
<reference evidence="6" key="1">
    <citation type="submission" date="2016-10" db="EMBL/GenBank/DDBJ databases">
        <authorList>
            <person name="Varghese N."/>
            <person name="Submissions S."/>
        </authorList>
    </citation>
    <scope>NUCLEOTIDE SEQUENCE [LARGE SCALE GENOMIC DNA]</scope>
    <source>
        <strain evidence="6">NRRL B-59562</strain>
    </source>
</reference>
<dbReference type="InterPro" id="IPR004843">
    <property type="entry name" value="Calcineurin-like_PHP"/>
</dbReference>
<dbReference type="Gene3D" id="3.90.780.10">
    <property type="entry name" value="5'-Nucleotidase, C-terminal domain"/>
    <property type="match status" value="1"/>
</dbReference>
<dbReference type="InterPro" id="IPR029052">
    <property type="entry name" value="Metallo-depent_PP-like"/>
</dbReference>
<feature type="domain" description="5'-Nucleotidase C-terminal" evidence="4">
    <location>
        <begin position="367"/>
        <end position="521"/>
    </location>
</feature>
<dbReference type="RefSeq" id="WP_090224015.1">
    <property type="nucleotide sequence ID" value="NZ_FNNU01000001.1"/>
</dbReference>